<reference evidence="3" key="1">
    <citation type="submission" date="2015-03" db="EMBL/GenBank/DDBJ databases">
        <authorList>
            <consortium name="Pathogen Informatics"/>
        </authorList>
    </citation>
    <scope>NUCLEOTIDE SEQUENCE [LARGE SCALE GENOMIC DNA]</scope>
    <source>
        <strain evidence="3">NCTC11134</strain>
    </source>
</reference>
<evidence type="ECO:0000313" key="3">
    <source>
        <dbReference type="Proteomes" id="UP000057820"/>
    </source>
</evidence>
<dbReference type="Pfam" id="PF16571">
    <property type="entry name" value="FBP_C"/>
    <property type="match status" value="1"/>
</dbReference>
<organism evidence="2 3">
    <name type="scientific">Nocardia farcinica</name>
    <dbReference type="NCBI Taxonomy" id="37329"/>
    <lineage>
        <taxon>Bacteria</taxon>
        <taxon>Bacillati</taxon>
        <taxon>Actinomycetota</taxon>
        <taxon>Actinomycetes</taxon>
        <taxon>Mycobacteriales</taxon>
        <taxon>Nocardiaceae</taxon>
        <taxon>Nocardia</taxon>
    </lineage>
</organism>
<dbReference type="EMBL" id="LN868938">
    <property type="protein sequence ID" value="CRY75040.1"/>
    <property type="molecule type" value="Genomic_DNA"/>
</dbReference>
<name>A0A0H5NGN5_NOCFR</name>
<dbReference type="RefSeq" id="WP_060590964.1">
    <property type="nucleotide sequence ID" value="NZ_CAACYE020000001.1"/>
</dbReference>
<dbReference type="InterPro" id="IPR032330">
    <property type="entry name" value="EF-G-binding_C"/>
</dbReference>
<evidence type="ECO:0000259" key="1">
    <source>
        <dbReference type="Pfam" id="PF16571"/>
    </source>
</evidence>
<dbReference type="KEGG" id="nfr:ERS450000_01121"/>
<accession>A0A0H5NGN5</accession>
<gene>
    <name evidence="2" type="ORF">ERS450000_01121</name>
</gene>
<feature type="domain" description="Elongation factor G-binding protein C-terminal treble-clef zinc-finger" evidence="1">
    <location>
        <begin position="8"/>
        <end position="161"/>
    </location>
</feature>
<protein>
    <recommendedName>
        <fullName evidence="1">Elongation factor G-binding protein C-terminal treble-clef zinc-finger domain-containing protein</fullName>
    </recommendedName>
</protein>
<dbReference type="AlphaFoldDB" id="A0A0H5NGN5"/>
<evidence type="ECO:0000313" key="2">
    <source>
        <dbReference type="EMBL" id="CRY75040.1"/>
    </source>
</evidence>
<sequence>MRPLTRDEVRAAIANTDPGERVRLPTWFDEVTWDRIDYLAWRDPRAPVRAYLVTDIDGTALGALLRQCPSQPALASRALMCDLCRATRRFNEVSLFTARRPAKDKRHRLSTRGLHLCTDLDCHTTVTTPPPTGPHDPPAADIIAARREGLRARTAAFLCSITDTRRPTTRRR</sequence>
<dbReference type="Proteomes" id="UP000057820">
    <property type="component" value="Chromosome 1"/>
</dbReference>
<proteinExistence type="predicted"/>